<organism evidence="3 4">
    <name type="scientific">Marivirga sericea</name>
    <dbReference type="NCBI Taxonomy" id="1028"/>
    <lineage>
        <taxon>Bacteria</taxon>
        <taxon>Pseudomonadati</taxon>
        <taxon>Bacteroidota</taxon>
        <taxon>Cytophagia</taxon>
        <taxon>Cytophagales</taxon>
        <taxon>Marivirgaceae</taxon>
        <taxon>Marivirga</taxon>
    </lineage>
</organism>
<proteinExistence type="inferred from homology"/>
<gene>
    <name evidence="3" type="ORF">SAMN05661096_03380</name>
</gene>
<reference evidence="4" key="1">
    <citation type="submission" date="2017-04" db="EMBL/GenBank/DDBJ databases">
        <authorList>
            <person name="Varghese N."/>
            <person name="Submissions S."/>
        </authorList>
    </citation>
    <scope>NUCLEOTIDE SEQUENCE [LARGE SCALE GENOMIC DNA]</scope>
    <source>
        <strain evidence="4">DSM 4125</strain>
    </source>
</reference>
<dbReference type="Pfam" id="PF03960">
    <property type="entry name" value="ArsC"/>
    <property type="match status" value="1"/>
</dbReference>
<dbReference type="EMBL" id="FXAW01000007">
    <property type="protein sequence ID" value="SMG47370.1"/>
    <property type="molecule type" value="Genomic_DNA"/>
</dbReference>
<protein>
    <submittedName>
        <fullName evidence="3">Arsenate reductase, glutaredoxin family</fullName>
    </submittedName>
</protein>
<dbReference type="Proteomes" id="UP000193804">
    <property type="component" value="Unassembled WGS sequence"/>
</dbReference>
<sequence>MILASFIHMETNKKSDMEIKFIYNSTQIKEREALGYAKSLDQHYINEIDLEKETLTERHWAEIATALKVELKELIDENNDYYQDELKGKDFDEQDLLQLIASHPQIIKTPIIHSTRLTRFIKSPYDFNEMDLAFEEIKKHLANKGESDE</sequence>
<name>A0A1X7L101_9BACT</name>
<dbReference type="PROSITE" id="PS51353">
    <property type="entry name" value="ARSC"/>
    <property type="match status" value="1"/>
</dbReference>
<evidence type="ECO:0000313" key="4">
    <source>
        <dbReference type="Proteomes" id="UP000193804"/>
    </source>
</evidence>
<comment type="similarity">
    <text evidence="1 2">Belongs to the ArsC family.</text>
</comment>
<dbReference type="SUPFAM" id="SSF52833">
    <property type="entry name" value="Thioredoxin-like"/>
    <property type="match status" value="1"/>
</dbReference>
<dbReference type="STRING" id="1028.SAMN05661096_03380"/>
<dbReference type="Gene3D" id="3.40.30.10">
    <property type="entry name" value="Glutaredoxin"/>
    <property type="match status" value="1"/>
</dbReference>
<accession>A0A1X7L101</accession>
<evidence type="ECO:0000256" key="2">
    <source>
        <dbReference type="PROSITE-ProRule" id="PRU01282"/>
    </source>
</evidence>
<evidence type="ECO:0000256" key="1">
    <source>
        <dbReference type="ARBA" id="ARBA00007198"/>
    </source>
</evidence>
<dbReference type="InterPro" id="IPR006660">
    <property type="entry name" value="Arsenate_reductase-like"/>
</dbReference>
<dbReference type="OrthoDB" id="838847at2"/>
<keyword evidence="4" id="KW-1185">Reference proteome</keyword>
<dbReference type="InterPro" id="IPR036249">
    <property type="entry name" value="Thioredoxin-like_sf"/>
</dbReference>
<dbReference type="AlphaFoldDB" id="A0A1X7L101"/>
<evidence type="ECO:0000313" key="3">
    <source>
        <dbReference type="EMBL" id="SMG47370.1"/>
    </source>
</evidence>